<reference evidence="2" key="1">
    <citation type="journal article" date="2008" name="Nature">
        <title>The amphioxus genome and the evolution of the chordate karyotype.</title>
        <authorList>
            <consortium name="US DOE Joint Genome Institute (JGI-PGF)"/>
            <person name="Putnam N.H."/>
            <person name="Butts T."/>
            <person name="Ferrier D.E.K."/>
            <person name="Furlong R.F."/>
            <person name="Hellsten U."/>
            <person name="Kawashima T."/>
            <person name="Robinson-Rechavi M."/>
            <person name="Shoguchi E."/>
            <person name="Terry A."/>
            <person name="Yu J.-K."/>
            <person name="Benito-Gutierrez E.L."/>
            <person name="Dubchak I."/>
            <person name="Garcia-Fernandez J."/>
            <person name="Gibson-Brown J.J."/>
            <person name="Grigoriev I.V."/>
            <person name="Horton A.C."/>
            <person name="de Jong P.J."/>
            <person name="Jurka J."/>
            <person name="Kapitonov V.V."/>
            <person name="Kohara Y."/>
            <person name="Kuroki Y."/>
            <person name="Lindquist E."/>
            <person name="Lucas S."/>
            <person name="Osoegawa K."/>
            <person name="Pennacchio L.A."/>
            <person name="Salamov A.A."/>
            <person name="Satou Y."/>
            <person name="Sauka-Spengler T."/>
            <person name="Schmutz J."/>
            <person name="Shin-I T."/>
            <person name="Toyoda A."/>
            <person name="Bronner-Fraser M."/>
            <person name="Fujiyama A."/>
            <person name="Holland L.Z."/>
            <person name="Holland P.W.H."/>
            <person name="Satoh N."/>
            <person name="Rokhsar D.S."/>
        </authorList>
    </citation>
    <scope>NUCLEOTIDE SEQUENCE [LARGE SCALE GENOMIC DNA]</scope>
    <source>
        <strain evidence="2">S238N-H82</strain>
        <tissue evidence="2">Testes</tissue>
    </source>
</reference>
<feature type="region of interest" description="Disordered" evidence="1">
    <location>
        <begin position="60"/>
        <end position="101"/>
    </location>
</feature>
<sequence length="101" mass="11897">MSSRQGAGCWVGRWVLAVKVIRPDCGHHAGAELSPFLITKWLCHVCFPCESRRRVYRKCEKERKGTKRNEKERKGTKRNEKERKGTKRNEKERKGTKRNEV</sequence>
<evidence type="ECO:0000256" key="1">
    <source>
        <dbReference type="SAM" id="MobiDB-lite"/>
    </source>
</evidence>
<dbReference type="AlphaFoldDB" id="C3Y0Z3"/>
<evidence type="ECO:0000313" key="2">
    <source>
        <dbReference type="EMBL" id="EEN66126.1"/>
    </source>
</evidence>
<protein>
    <submittedName>
        <fullName evidence="2">Uncharacterized protein</fullName>
    </submittedName>
</protein>
<organism>
    <name type="scientific">Branchiostoma floridae</name>
    <name type="common">Florida lancelet</name>
    <name type="synonym">Amphioxus</name>
    <dbReference type="NCBI Taxonomy" id="7739"/>
    <lineage>
        <taxon>Eukaryota</taxon>
        <taxon>Metazoa</taxon>
        <taxon>Chordata</taxon>
        <taxon>Cephalochordata</taxon>
        <taxon>Leptocardii</taxon>
        <taxon>Amphioxiformes</taxon>
        <taxon>Branchiostomatidae</taxon>
        <taxon>Branchiostoma</taxon>
    </lineage>
</organism>
<gene>
    <name evidence="2" type="ORF">BRAFLDRAFT_89848</name>
</gene>
<dbReference type="InParanoid" id="C3Y0Z3"/>
<name>C3Y0Z3_BRAFL</name>
<dbReference type="EMBL" id="GG666479">
    <property type="protein sequence ID" value="EEN66126.1"/>
    <property type="molecule type" value="Genomic_DNA"/>
</dbReference>
<accession>C3Y0Z3</accession>
<proteinExistence type="predicted"/>